<evidence type="ECO:0000256" key="2">
    <source>
        <dbReference type="ARBA" id="ARBA00022741"/>
    </source>
</evidence>
<reference evidence="5 8" key="1">
    <citation type="submission" date="2018-02" db="EMBL/GenBank/DDBJ databases">
        <authorList>
            <person name="Rodrigo-Torres L."/>
            <person name="Arahal R. D."/>
            <person name="Lucena T."/>
        </authorList>
    </citation>
    <scope>NUCLEOTIDE SEQUENCE [LARGE SCALE GENOMIC DNA]</scope>
    <source>
        <strain evidence="5 8">CECT 8486</strain>
    </source>
</reference>
<evidence type="ECO:0000313" key="7">
    <source>
        <dbReference type="Proteomes" id="UP000237923"/>
    </source>
</evidence>
<dbReference type="Proteomes" id="UP000239237">
    <property type="component" value="Unassembled WGS sequence"/>
</dbReference>
<evidence type="ECO:0000256" key="3">
    <source>
        <dbReference type="ARBA" id="ARBA00022840"/>
    </source>
</evidence>
<dbReference type="GO" id="GO:0016887">
    <property type="term" value="F:ATP hydrolysis activity"/>
    <property type="evidence" value="ECO:0007669"/>
    <property type="project" value="TreeGrafter"/>
</dbReference>
<name>A0A2N9K9V0_9LACO</name>
<dbReference type="GO" id="GO:0005524">
    <property type="term" value="F:ATP binding"/>
    <property type="evidence" value="ECO:0007669"/>
    <property type="project" value="UniProtKB-KW"/>
</dbReference>
<keyword evidence="2" id="KW-0547">Nucleotide-binding</keyword>
<dbReference type="EMBL" id="OKQU01000001">
    <property type="protein sequence ID" value="SPE07348.1"/>
    <property type="molecule type" value="Genomic_DNA"/>
</dbReference>
<dbReference type="InterPro" id="IPR001482">
    <property type="entry name" value="T2SS/T4SS_dom"/>
</dbReference>
<dbReference type="InterPro" id="IPR027417">
    <property type="entry name" value="P-loop_NTPase"/>
</dbReference>
<evidence type="ECO:0000256" key="1">
    <source>
        <dbReference type="ARBA" id="ARBA00006611"/>
    </source>
</evidence>
<evidence type="ECO:0000259" key="4">
    <source>
        <dbReference type="Pfam" id="PF00437"/>
    </source>
</evidence>
<evidence type="ECO:0000313" key="6">
    <source>
        <dbReference type="EMBL" id="SPE07348.1"/>
    </source>
</evidence>
<dbReference type="Proteomes" id="UP000237923">
    <property type="component" value="Unassembled WGS sequence"/>
</dbReference>
<protein>
    <submittedName>
        <fullName evidence="6">Type II secretion system protein E</fullName>
    </submittedName>
</protein>
<dbReference type="Gene3D" id="3.30.450.90">
    <property type="match status" value="1"/>
</dbReference>
<dbReference type="EMBL" id="OKQR01000001">
    <property type="protein sequence ID" value="SPD92069.1"/>
    <property type="molecule type" value="Genomic_DNA"/>
</dbReference>
<dbReference type="SUPFAM" id="SSF52540">
    <property type="entry name" value="P-loop containing nucleoside triphosphate hydrolases"/>
    <property type="match status" value="1"/>
</dbReference>
<dbReference type="PANTHER" id="PTHR30258">
    <property type="entry name" value="TYPE II SECRETION SYSTEM PROTEIN GSPE-RELATED"/>
    <property type="match status" value="1"/>
</dbReference>
<comment type="similarity">
    <text evidence="1">Belongs to the GSP E family.</text>
</comment>
<dbReference type="Pfam" id="PF00437">
    <property type="entry name" value="T2SSE"/>
    <property type="match status" value="1"/>
</dbReference>
<feature type="domain" description="Bacterial type II secretion system protein E" evidence="4">
    <location>
        <begin position="3"/>
        <end position="269"/>
    </location>
</feature>
<dbReference type="InterPro" id="IPR047667">
    <property type="entry name" value="ATPase_ComGA"/>
</dbReference>
<dbReference type="NCBIfam" id="NF041000">
    <property type="entry name" value="ATPase_ComGA"/>
    <property type="match status" value="1"/>
</dbReference>
<evidence type="ECO:0000313" key="8">
    <source>
        <dbReference type="Proteomes" id="UP000239237"/>
    </source>
</evidence>
<proteinExistence type="inferred from homology"/>
<dbReference type="Gene3D" id="3.40.50.300">
    <property type="entry name" value="P-loop containing nucleotide triphosphate hydrolases"/>
    <property type="match status" value="1"/>
</dbReference>
<keyword evidence="8" id="KW-1185">Reference proteome</keyword>
<dbReference type="RefSeq" id="WP_072613155.1">
    <property type="nucleotide sequence ID" value="NZ_CAURUR010000001.1"/>
</dbReference>
<dbReference type="GO" id="GO:0005886">
    <property type="term" value="C:plasma membrane"/>
    <property type="evidence" value="ECO:0007669"/>
    <property type="project" value="TreeGrafter"/>
</dbReference>
<evidence type="ECO:0000313" key="5">
    <source>
        <dbReference type="EMBL" id="SPD92069.1"/>
    </source>
</evidence>
<keyword evidence="3" id="KW-0067">ATP-binding</keyword>
<organism evidence="6 7">
    <name type="scientific">Leuconostoc suionicum</name>
    <dbReference type="NCBI Taxonomy" id="1511761"/>
    <lineage>
        <taxon>Bacteria</taxon>
        <taxon>Bacillati</taxon>
        <taxon>Bacillota</taxon>
        <taxon>Bacilli</taxon>
        <taxon>Lactobacillales</taxon>
        <taxon>Lactobacillaceae</taxon>
        <taxon>Leuconostoc</taxon>
    </lineage>
</organism>
<dbReference type="GeneID" id="99673589"/>
<gene>
    <name evidence="6" type="primary">xpsE</name>
    <name evidence="5" type="ORF">LES8486_01070</name>
    <name evidence="6" type="ORF">LES9216_01217</name>
</gene>
<reference evidence="6 7" key="2">
    <citation type="submission" date="2018-02" db="EMBL/GenBank/DDBJ databases">
        <authorList>
            <person name="Cohen D.B."/>
            <person name="Kent A.D."/>
        </authorList>
    </citation>
    <scope>NUCLEOTIDE SEQUENCE [LARGE SCALE GENOMIC DNA]</scope>
    <source>
        <strain evidence="6 7">CECT 9216</strain>
    </source>
</reference>
<dbReference type="KEGG" id="lsu:A6B45_02230"/>
<sequence length="313" mass="35289">MEINQLLDNAVVEEVSDIYILPNNDRFIIKFHTGGSIVTQEYLENKAAEKMISAIKYRAKMNISERRRPQLGRFQKQDIWIRVSTVGDFLNRETVVLRIIYPAQHAQNWLAEKQFNEMSLKLPDSGLFLISGPTGSGKTTTLYHLLKSIAENKLVLTIEDPVEINAPEFVQLQVNETAGIDYTELIKVALRHRPEILLIGEIRDAKTAQAVIQAALSGHLVFSTIHAMSTKDVALRLLELGVDKSQLEAALTKIVYQRLVPTTDNKQAAVADFVEGMPLKNSPKFTNRWRETLADAVKEGKITNETYQKFSAL</sequence>
<dbReference type="CDD" id="cd01129">
    <property type="entry name" value="PulE-GspE-like"/>
    <property type="match status" value="1"/>
</dbReference>
<dbReference type="AlphaFoldDB" id="A0A2N9K9V0"/>
<dbReference type="PANTHER" id="PTHR30258:SF2">
    <property type="entry name" value="COMG OPERON PROTEIN 1"/>
    <property type="match status" value="1"/>
</dbReference>
<accession>A0A2N9K9V0</accession>